<dbReference type="Proteomes" id="UP001297092">
    <property type="component" value="Unassembled WGS sequence"/>
</dbReference>
<evidence type="ECO:0000313" key="3">
    <source>
        <dbReference type="Proteomes" id="UP001297092"/>
    </source>
</evidence>
<gene>
    <name evidence="2" type="ORF">KIV10_03485</name>
</gene>
<feature type="chain" id="PRO_5045718035" evidence="1">
    <location>
        <begin position="22"/>
        <end position="194"/>
    </location>
</feature>
<feature type="signal peptide" evidence="1">
    <location>
        <begin position="1"/>
        <end position="21"/>
    </location>
</feature>
<name>A0ABS5S205_9FLAO</name>
<dbReference type="RefSeq" id="WP_214112090.1">
    <property type="nucleotide sequence ID" value="NZ_JAHCTB010000001.1"/>
</dbReference>
<dbReference type="EMBL" id="JAHCTB010000001">
    <property type="protein sequence ID" value="MBT0607236.1"/>
    <property type="molecule type" value="Genomic_DNA"/>
</dbReference>
<evidence type="ECO:0000313" key="2">
    <source>
        <dbReference type="EMBL" id="MBT0607236.1"/>
    </source>
</evidence>
<sequence length="194" mass="22760">MKFLFPLFLCLFLLYSCRNNSQQTLPEDTSPDFSIVFGEKNFSLPQLSAPAREEMLKWGGLEDLLAEANNVNGSNFEALKNRSERLQEYADSVIKMIPDTLNTNFIQSRLKVIKTRTSLLYQVAHESRIDSAQVQNSILEFNTSVENFVIQLNEKFRKQMIDYERREDEENELKKQKQFSDSIYRLELQDNKNR</sequence>
<reference evidence="2 3" key="1">
    <citation type="submission" date="2021-05" db="EMBL/GenBank/DDBJ databases">
        <title>Aequorivita echinoideorum JCM 30378 genome.</title>
        <authorList>
            <person name="Zhang H."/>
            <person name="Li C."/>
        </authorList>
    </citation>
    <scope>NUCLEOTIDE SEQUENCE [LARGE SCALE GENOMIC DNA]</scope>
    <source>
        <strain evidence="2 3">JCM30378</strain>
    </source>
</reference>
<keyword evidence="1" id="KW-0732">Signal</keyword>
<evidence type="ECO:0000256" key="1">
    <source>
        <dbReference type="SAM" id="SignalP"/>
    </source>
</evidence>
<protein>
    <submittedName>
        <fullName evidence="2">Uncharacterized protein</fullName>
    </submittedName>
</protein>
<accession>A0ABS5S205</accession>
<proteinExistence type="predicted"/>
<dbReference type="PROSITE" id="PS51257">
    <property type="entry name" value="PROKAR_LIPOPROTEIN"/>
    <property type="match status" value="1"/>
</dbReference>
<organism evidence="2 3">
    <name type="scientific">Aequorivita echinoideorum</name>
    <dbReference type="NCBI Taxonomy" id="1549647"/>
    <lineage>
        <taxon>Bacteria</taxon>
        <taxon>Pseudomonadati</taxon>
        <taxon>Bacteroidota</taxon>
        <taxon>Flavobacteriia</taxon>
        <taxon>Flavobacteriales</taxon>
        <taxon>Flavobacteriaceae</taxon>
        <taxon>Aequorivita</taxon>
    </lineage>
</organism>
<comment type="caution">
    <text evidence="2">The sequence shown here is derived from an EMBL/GenBank/DDBJ whole genome shotgun (WGS) entry which is preliminary data.</text>
</comment>
<keyword evidence="3" id="KW-1185">Reference proteome</keyword>